<accession>A0ABP7QXC0</accession>
<organism evidence="1 2">
    <name type="scientific">Mucilaginibacter dorajii</name>
    <dbReference type="NCBI Taxonomy" id="692994"/>
    <lineage>
        <taxon>Bacteria</taxon>
        <taxon>Pseudomonadati</taxon>
        <taxon>Bacteroidota</taxon>
        <taxon>Sphingobacteriia</taxon>
        <taxon>Sphingobacteriales</taxon>
        <taxon>Sphingobacteriaceae</taxon>
        <taxon>Mucilaginibacter</taxon>
    </lineage>
</organism>
<gene>
    <name evidence="1" type="ORF">GCM10022210_48380</name>
</gene>
<name>A0ABP7QXC0_9SPHI</name>
<keyword evidence="2" id="KW-1185">Reference proteome</keyword>
<dbReference type="RefSeq" id="WP_259087003.1">
    <property type="nucleotide sequence ID" value="NZ_BAAAZC010000031.1"/>
</dbReference>
<evidence type="ECO:0000313" key="1">
    <source>
        <dbReference type="EMBL" id="GAA3989442.1"/>
    </source>
</evidence>
<comment type="caution">
    <text evidence="1">The sequence shown here is derived from an EMBL/GenBank/DDBJ whole genome shotgun (WGS) entry which is preliminary data.</text>
</comment>
<dbReference type="EMBL" id="BAAAZC010000031">
    <property type="protein sequence ID" value="GAA3989442.1"/>
    <property type="molecule type" value="Genomic_DNA"/>
</dbReference>
<protein>
    <submittedName>
        <fullName evidence="1">Uncharacterized protein</fullName>
    </submittedName>
</protein>
<dbReference type="Proteomes" id="UP001500742">
    <property type="component" value="Unassembled WGS sequence"/>
</dbReference>
<reference evidence="2" key="1">
    <citation type="journal article" date="2019" name="Int. J. Syst. Evol. Microbiol.">
        <title>The Global Catalogue of Microorganisms (GCM) 10K type strain sequencing project: providing services to taxonomists for standard genome sequencing and annotation.</title>
        <authorList>
            <consortium name="The Broad Institute Genomics Platform"/>
            <consortium name="The Broad Institute Genome Sequencing Center for Infectious Disease"/>
            <person name="Wu L."/>
            <person name="Ma J."/>
        </authorList>
    </citation>
    <scope>NUCLEOTIDE SEQUENCE [LARGE SCALE GENOMIC DNA]</scope>
    <source>
        <strain evidence="2">JCM 16601</strain>
    </source>
</reference>
<sequence>MIDEQNLKGTVVMLHPEMWEAHADKEGVIGEIVKADLVRDDFYVKYGGRAESRLHSADALMVLKEPDEIYEYLQNHAADISPYDFKDLKTIARLTDRGTVKQMRTAMELVEKNENIREASVTPLDKIIGLQQSKGLDR</sequence>
<evidence type="ECO:0000313" key="2">
    <source>
        <dbReference type="Proteomes" id="UP001500742"/>
    </source>
</evidence>
<proteinExistence type="predicted"/>